<dbReference type="OrthoDB" id="69221at2759"/>
<proteinExistence type="predicted"/>
<evidence type="ECO:0000313" key="1">
    <source>
        <dbReference type="EMBL" id="OQS05597.1"/>
    </source>
</evidence>
<sequence length="225" mass="25722">MSCQYSSQHLNCHFANFIFQLSACGHTFYALSIIKLIAADTVLRYQGFDLTYDCVNGEVDRWSLGYDNGSTNHPKSFYKDSTLPSECKQQKSTKAYGHGYDCRHLVASITWTRSVPLTKEYGLKLKLLKIANVINTSNYYHHSNCGVVYSDATNDIFLDQWGVKFLVESSANQRRNYCFVNDIEKQLNDNLVLIPVPEELKDVKASESWSLPKNCDRVDRLVYIS</sequence>
<keyword evidence="2" id="KW-1185">Reference proteome</keyword>
<protein>
    <recommendedName>
        <fullName evidence="3">DNA/RNA non-specific endonuclease domain-containing protein</fullName>
    </recommendedName>
</protein>
<dbReference type="AlphaFoldDB" id="A0A1W0A5P0"/>
<evidence type="ECO:0000313" key="2">
    <source>
        <dbReference type="Proteomes" id="UP000243217"/>
    </source>
</evidence>
<gene>
    <name evidence="1" type="ORF">THRCLA_20576</name>
</gene>
<accession>A0A1W0A5P0</accession>
<dbReference type="Proteomes" id="UP000243217">
    <property type="component" value="Unassembled WGS sequence"/>
</dbReference>
<organism evidence="1 2">
    <name type="scientific">Thraustotheca clavata</name>
    <dbReference type="NCBI Taxonomy" id="74557"/>
    <lineage>
        <taxon>Eukaryota</taxon>
        <taxon>Sar</taxon>
        <taxon>Stramenopiles</taxon>
        <taxon>Oomycota</taxon>
        <taxon>Saprolegniomycetes</taxon>
        <taxon>Saprolegniales</taxon>
        <taxon>Achlyaceae</taxon>
        <taxon>Thraustotheca</taxon>
    </lineage>
</organism>
<dbReference type="STRING" id="74557.A0A1W0A5P0"/>
<name>A0A1W0A5P0_9STRA</name>
<reference evidence="1 2" key="1">
    <citation type="journal article" date="2014" name="Genome Biol. Evol.">
        <title>The secreted proteins of Achlya hypogyna and Thraustotheca clavata identify the ancestral oomycete secretome and reveal gene acquisitions by horizontal gene transfer.</title>
        <authorList>
            <person name="Misner I."/>
            <person name="Blouin N."/>
            <person name="Leonard G."/>
            <person name="Richards T.A."/>
            <person name="Lane C.E."/>
        </authorList>
    </citation>
    <scope>NUCLEOTIDE SEQUENCE [LARGE SCALE GENOMIC DNA]</scope>
    <source>
        <strain evidence="1 2">ATCC 34112</strain>
    </source>
</reference>
<comment type="caution">
    <text evidence="1">The sequence shown here is derived from an EMBL/GenBank/DDBJ whole genome shotgun (WGS) entry which is preliminary data.</text>
</comment>
<evidence type="ECO:0008006" key="3">
    <source>
        <dbReference type="Google" id="ProtNLM"/>
    </source>
</evidence>
<dbReference type="EMBL" id="JNBS01000441">
    <property type="protein sequence ID" value="OQS05597.1"/>
    <property type="molecule type" value="Genomic_DNA"/>
</dbReference>